<keyword evidence="2" id="KW-0812">Transmembrane</keyword>
<evidence type="ECO:0000313" key="4">
    <source>
        <dbReference type="Proteomes" id="UP000011083"/>
    </source>
</evidence>
<feature type="binding site" evidence="1">
    <location>
        <position position="481"/>
    </location>
    <ligand>
        <name>L-glutamate</name>
        <dbReference type="ChEBI" id="CHEBI:29985"/>
    </ligand>
</feature>
<dbReference type="OrthoDB" id="1081007at2759"/>
<dbReference type="VEuPathDB" id="AmoebaDB:ACA1_291740"/>
<evidence type="ECO:0000256" key="2">
    <source>
        <dbReference type="SAM" id="Phobius"/>
    </source>
</evidence>
<dbReference type="FunFam" id="3.60.20.40:FF:000001">
    <property type="entry name" value="Gamma-glutamyltranspeptidase 1"/>
    <property type="match status" value="1"/>
</dbReference>
<feature type="binding site" evidence="1">
    <location>
        <begin position="509"/>
        <end position="510"/>
    </location>
    <ligand>
        <name>L-glutamate</name>
        <dbReference type="ChEBI" id="CHEBI:29985"/>
    </ligand>
</feature>
<dbReference type="STRING" id="1257118.L8HJI6"/>
<dbReference type="PANTHER" id="PTHR11686">
    <property type="entry name" value="GAMMA GLUTAMYL TRANSPEPTIDASE"/>
    <property type="match status" value="1"/>
</dbReference>
<name>L8HJI6_ACACF</name>
<proteinExistence type="predicted"/>
<dbReference type="GeneID" id="14926416"/>
<dbReference type="InterPro" id="IPR029055">
    <property type="entry name" value="Ntn_hydrolases_N"/>
</dbReference>
<protein>
    <submittedName>
        <fullName evidence="3">Gammaglutamyltransferase</fullName>
    </submittedName>
</protein>
<dbReference type="GO" id="GO:0016740">
    <property type="term" value="F:transferase activity"/>
    <property type="evidence" value="ECO:0007669"/>
    <property type="project" value="UniProtKB-KW"/>
</dbReference>
<dbReference type="PRINTS" id="PR01210">
    <property type="entry name" value="GGTRANSPTASE"/>
</dbReference>
<keyword evidence="2" id="KW-0472">Membrane</keyword>
<dbReference type="SUPFAM" id="SSF56235">
    <property type="entry name" value="N-terminal nucleophile aminohydrolases (Ntn hydrolases)"/>
    <property type="match status" value="1"/>
</dbReference>
<dbReference type="Proteomes" id="UP000011083">
    <property type="component" value="Unassembled WGS sequence"/>
</dbReference>
<dbReference type="InterPro" id="IPR043137">
    <property type="entry name" value="GGT_ssub_C"/>
</dbReference>
<dbReference type="RefSeq" id="XP_004368120.1">
    <property type="nucleotide sequence ID" value="XM_004368063.1"/>
</dbReference>
<dbReference type="PANTHER" id="PTHR11686:SF9">
    <property type="entry name" value="RE13973P"/>
    <property type="match status" value="1"/>
</dbReference>
<accession>L8HJI6</accession>
<feature type="transmembrane region" description="Helical" evidence="2">
    <location>
        <begin position="77"/>
        <end position="99"/>
    </location>
</feature>
<dbReference type="InterPro" id="IPR000101">
    <property type="entry name" value="GGT_peptidase"/>
</dbReference>
<dbReference type="Gene3D" id="1.10.246.130">
    <property type="match status" value="1"/>
</dbReference>
<gene>
    <name evidence="3" type="ORF">ACA1_291740</name>
</gene>
<feature type="binding site" evidence="1">
    <location>
        <position position="190"/>
    </location>
    <ligand>
        <name>L-glutamate</name>
        <dbReference type="ChEBI" id="CHEBI:29985"/>
    </ligand>
</feature>
<dbReference type="EMBL" id="KB007805">
    <property type="protein sequence ID" value="ELR25365.1"/>
    <property type="molecule type" value="Genomic_DNA"/>
</dbReference>
<dbReference type="Gene3D" id="3.60.20.40">
    <property type="match status" value="1"/>
</dbReference>
<sequence length="635" mass="68225">MIDDARILGNHKEAGNNNDDIYNEDGSGVTTFYSDEEAALSGHDDGGVLQIGSFYSAGGLRAWLAYLRRKWFKRKRLLWLLAVVLVFLLLVAIILLATLPSGNSSGASSPAPPVGAGYVRAQRGAVATENGLCSDIGTTIMRDLGGNAVDAAVASCLCIGVLNSFSSGIGGGGVLLLHTKEGHSELIDFREVAPSAASQDMYRDRPVEASRTGGLSVAVPGELAGLEYAWQQHGSGHVAWKDLVMPSAQLARNFTVPALLAKWIADTPEIVVDPGLRSVYAPDGVRKKEGDTVSNPRLADTLALVAENGASAFYSRTSSLAQQLVADIQQAGGIITADDLHNYLHNGTVKVRTPVKGFYRGLEVLSAGPPFGGACVVMALNLLEAYNLPLLGPTAQAYHWVAEALAFAYADRMGLADPQFADLHNLTHAMLSKEHAGRLRRRLRADKTFPYTHYEDMVNLIFGSKVLSPSTGVVLNSQMDDFSIPGRANAYDLPPSEANFIRPGKRPLSSMSPSIVLKDGEVYLIVGASGGSRIITGTLQTFLNVVDYRQGLWKAVSRPRVHHQLLPTDVYTETGFAQDIIRELAQRGHQMGRKEEIAVVQAVLVESKQADDENAATRVLHAVSDPRKHGRPAGF</sequence>
<dbReference type="KEGG" id="acan:ACA1_291740"/>
<keyword evidence="3" id="KW-0808">Transferase</keyword>
<keyword evidence="2" id="KW-1133">Transmembrane helix</keyword>
<feature type="binding site" evidence="1">
    <location>
        <position position="531"/>
    </location>
    <ligand>
        <name>L-glutamate</name>
        <dbReference type="ChEBI" id="CHEBI:29985"/>
    </ligand>
</feature>
<dbReference type="AlphaFoldDB" id="L8HJI6"/>
<organism evidence="3 4">
    <name type="scientific">Acanthamoeba castellanii (strain ATCC 30010 / Neff)</name>
    <dbReference type="NCBI Taxonomy" id="1257118"/>
    <lineage>
        <taxon>Eukaryota</taxon>
        <taxon>Amoebozoa</taxon>
        <taxon>Discosea</taxon>
        <taxon>Longamoebia</taxon>
        <taxon>Centramoebida</taxon>
        <taxon>Acanthamoebidae</taxon>
        <taxon>Acanthamoeba</taxon>
    </lineage>
</organism>
<dbReference type="GO" id="GO:0006751">
    <property type="term" value="P:glutathione catabolic process"/>
    <property type="evidence" value="ECO:0007669"/>
    <property type="project" value="InterPro"/>
</dbReference>
<dbReference type="Pfam" id="PF01019">
    <property type="entry name" value="G_glu_transpept"/>
    <property type="match status" value="2"/>
</dbReference>
<reference evidence="3 4" key="1">
    <citation type="journal article" date="2013" name="Genome Biol.">
        <title>Genome of Acanthamoeba castellanii highlights extensive lateral gene transfer and early evolution of tyrosine kinase signaling.</title>
        <authorList>
            <person name="Clarke M."/>
            <person name="Lohan A.J."/>
            <person name="Liu B."/>
            <person name="Lagkouvardos I."/>
            <person name="Roy S."/>
            <person name="Zafar N."/>
            <person name="Bertelli C."/>
            <person name="Schilde C."/>
            <person name="Kianianmomeni A."/>
            <person name="Burglin T.R."/>
            <person name="Frech C."/>
            <person name="Turcotte B."/>
            <person name="Kopec K.O."/>
            <person name="Synnott J.M."/>
            <person name="Choo C."/>
            <person name="Paponov I."/>
            <person name="Finkler A."/>
            <person name="Soon Heng Tan C."/>
            <person name="Hutchins A.P."/>
            <person name="Weinmeier T."/>
            <person name="Rattei T."/>
            <person name="Chu J.S."/>
            <person name="Gimenez G."/>
            <person name="Irimia M."/>
            <person name="Rigden D.J."/>
            <person name="Fitzpatrick D.A."/>
            <person name="Lorenzo-Morales J."/>
            <person name="Bateman A."/>
            <person name="Chiu C.H."/>
            <person name="Tang P."/>
            <person name="Hegemann P."/>
            <person name="Fromm H."/>
            <person name="Raoult D."/>
            <person name="Greub G."/>
            <person name="Miranda-Saavedra D."/>
            <person name="Chen N."/>
            <person name="Nash P."/>
            <person name="Ginger M.L."/>
            <person name="Horn M."/>
            <person name="Schaap P."/>
            <person name="Caler L."/>
            <person name="Loftus B."/>
        </authorList>
    </citation>
    <scope>NUCLEOTIDE SEQUENCE [LARGE SCALE GENOMIC DNA]</scope>
    <source>
        <strain evidence="3 4">Neff</strain>
    </source>
</reference>
<dbReference type="GO" id="GO:0005886">
    <property type="term" value="C:plasma membrane"/>
    <property type="evidence" value="ECO:0007669"/>
    <property type="project" value="TreeGrafter"/>
</dbReference>
<evidence type="ECO:0000256" key="1">
    <source>
        <dbReference type="PIRSR" id="PIRSR600101-2"/>
    </source>
</evidence>
<keyword evidence="4" id="KW-1185">Reference proteome</keyword>
<evidence type="ECO:0000313" key="3">
    <source>
        <dbReference type="EMBL" id="ELR25365.1"/>
    </source>
</evidence>
<dbReference type="GO" id="GO:0036374">
    <property type="term" value="F:glutathione hydrolase activity"/>
    <property type="evidence" value="ECO:0007669"/>
    <property type="project" value="InterPro"/>
</dbReference>
<dbReference type="InterPro" id="IPR043138">
    <property type="entry name" value="GGT_lsub"/>
</dbReference>